<sequence length="49" mass="5566">MRKLLYGIVIVLKNFKDNIFVMWMDKSGYGRLFSVLSLLGIDRLGGDGD</sequence>
<reference evidence="1 2" key="1">
    <citation type="submission" date="2022-12" db="EMBL/GenBank/DDBJ databases">
        <title>Chitinophagaceae gen. sp. nov., a new member of the family Chitinophagaceae, isolated from soil in a chemical factory.</title>
        <authorList>
            <person name="Ke Z."/>
        </authorList>
    </citation>
    <scope>NUCLEOTIDE SEQUENCE [LARGE SCALE GENOMIC DNA]</scope>
    <source>
        <strain evidence="1 2">LY-5</strain>
    </source>
</reference>
<accession>A0ABT4UIF4</accession>
<dbReference type="Proteomes" id="UP001210231">
    <property type="component" value="Unassembled WGS sequence"/>
</dbReference>
<dbReference type="RefSeq" id="WP_407030937.1">
    <property type="nucleotide sequence ID" value="NZ_JAQGEF010000006.1"/>
</dbReference>
<proteinExistence type="predicted"/>
<gene>
    <name evidence="1" type="ORF">O3P16_07320</name>
</gene>
<comment type="caution">
    <text evidence="1">The sequence shown here is derived from an EMBL/GenBank/DDBJ whole genome shotgun (WGS) entry which is preliminary data.</text>
</comment>
<keyword evidence="2" id="KW-1185">Reference proteome</keyword>
<organism evidence="1 2">
    <name type="scientific">Polluticaenibacter yanchengensis</name>
    <dbReference type="NCBI Taxonomy" id="3014562"/>
    <lineage>
        <taxon>Bacteria</taxon>
        <taxon>Pseudomonadati</taxon>
        <taxon>Bacteroidota</taxon>
        <taxon>Chitinophagia</taxon>
        <taxon>Chitinophagales</taxon>
        <taxon>Chitinophagaceae</taxon>
        <taxon>Polluticaenibacter</taxon>
    </lineage>
</organism>
<evidence type="ECO:0000313" key="1">
    <source>
        <dbReference type="EMBL" id="MDA3614613.1"/>
    </source>
</evidence>
<name>A0ABT4UIF4_9BACT</name>
<evidence type="ECO:0000313" key="2">
    <source>
        <dbReference type="Proteomes" id="UP001210231"/>
    </source>
</evidence>
<dbReference type="EMBL" id="JAQGEF010000006">
    <property type="protein sequence ID" value="MDA3614613.1"/>
    <property type="molecule type" value="Genomic_DNA"/>
</dbReference>
<protein>
    <submittedName>
        <fullName evidence="1">Uncharacterized protein</fullName>
    </submittedName>
</protein>